<dbReference type="PANTHER" id="PTHR24092:SF150">
    <property type="entry name" value="PHOSPHOLIPID-TRANSPORTING ATPASE"/>
    <property type="match status" value="1"/>
</dbReference>
<name>A0A0N4V4N6_ENTVE</name>
<dbReference type="AlphaFoldDB" id="A0A0N4V4N6"/>
<dbReference type="STRING" id="51028.A0A0N4V4N6"/>
<accession>A0A0N4V4N6</accession>
<dbReference type="PANTHER" id="PTHR24092">
    <property type="entry name" value="PROBABLE PHOSPHOLIPID-TRANSPORTING ATPASE"/>
    <property type="match status" value="1"/>
</dbReference>
<dbReference type="GO" id="GO:0005886">
    <property type="term" value="C:plasma membrane"/>
    <property type="evidence" value="ECO:0007669"/>
    <property type="project" value="TreeGrafter"/>
</dbReference>
<reference evidence="1 2" key="2">
    <citation type="submission" date="2018-10" db="EMBL/GenBank/DDBJ databases">
        <authorList>
            <consortium name="Pathogen Informatics"/>
        </authorList>
    </citation>
    <scope>NUCLEOTIDE SEQUENCE [LARGE SCALE GENOMIC DNA]</scope>
</reference>
<evidence type="ECO:0000313" key="3">
    <source>
        <dbReference type="WBParaSite" id="EVEC_0000512901-mRNA-1"/>
    </source>
</evidence>
<keyword evidence="2" id="KW-1185">Reference proteome</keyword>
<dbReference type="EMBL" id="UXUI01007960">
    <property type="protein sequence ID" value="VDD90031.1"/>
    <property type="molecule type" value="Genomic_DNA"/>
</dbReference>
<gene>
    <name evidence="1" type="ORF">EVEC_LOCUS4782</name>
</gene>
<sequence length="102" mass="11322">MQFCGTARNQKAEVIGMNQDNRQNAVLFIGNRANDVAIILAAIDGVETCGREGLQTAAASDFNRGKFQFRQKLEQQCSIVYQQYYIVAPMPYQEVVDAQADG</sequence>
<evidence type="ECO:0000313" key="1">
    <source>
        <dbReference type="EMBL" id="VDD90031.1"/>
    </source>
</evidence>
<dbReference type="GO" id="GO:0045332">
    <property type="term" value="P:phospholipid translocation"/>
    <property type="evidence" value="ECO:0007669"/>
    <property type="project" value="TreeGrafter"/>
</dbReference>
<dbReference type="Proteomes" id="UP000274131">
    <property type="component" value="Unassembled WGS sequence"/>
</dbReference>
<evidence type="ECO:0000313" key="2">
    <source>
        <dbReference type="Proteomes" id="UP000274131"/>
    </source>
</evidence>
<dbReference type="GO" id="GO:0005802">
    <property type="term" value="C:trans-Golgi network"/>
    <property type="evidence" value="ECO:0007669"/>
    <property type="project" value="TreeGrafter"/>
</dbReference>
<reference evidence="3" key="1">
    <citation type="submission" date="2017-02" db="UniProtKB">
        <authorList>
            <consortium name="WormBaseParasite"/>
        </authorList>
    </citation>
    <scope>IDENTIFICATION</scope>
</reference>
<proteinExistence type="predicted"/>
<dbReference type="GO" id="GO:0140326">
    <property type="term" value="F:ATPase-coupled intramembrane lipid transporter activity"/>
    <property type="evidence" value="ECO:0007669"/>
    <property type="project" value="TreeGrafter"/>
</dbReference>
<dbReference type="WBParaSite" id="EVEC_0000512901-mRNA-1">
    <property type="protein sequence ID" value="EVEC_0000512901-mRNA-1"/>
    <property type="gene ID" value="EVEC_0000512901"/>
</dbReference>
<dbReference type="Gene3D" id="3.40.50.1000">
    <property type="entry name" value="HAD superfamily/HAD-like"/>
    <property type="match status" value="1"/>
</dbReference>
<protein>
    <submittedName>
        <fullName evidence="3">HAD family hydrolase</fullName>
    </submittedName>
</protein>
<organism evidence="3">
    <name type="scientific">Enterobius vermicularis</name>
    <name type="common">Human pinworm</name>
    <dbReference type="NCBI Taxonomy" id="51028"/>
    <lineage>
        <taxon>Eukaryota</taxon>
        <taxon>Metazoa</taxon>
        <taxon>Ecdysozoa</taxon>
        <taxon>Nematoda</taxon>
        <taxon>Chromadorea</taxon>
        <taxon>Rhabditida</taxon>
        <taxon>Spirurina</taxon>
        <taxon>Oxyuridomorpha</taxon>
        <taxon>Oxyuroidea</taxon>
        <taxon>Oxyuridae</taxon>
        <taxon>Enterobius</taxon>
    </lineage>
</organism>
<dbReference type="InterPro" id="IPR023214">
    <property type="entry name" value="HAD_sf"/>
</dbReference>